<gene>
    <name evidence="6" type="primary">cysB</name>
    <name evidence="6" type="ORF">SIID45300_00441</name>
</gene>
<dbReference type="PRINTS" id="PR00039">
    <property type="entry name" value="HTHLYSR"/>
</dbReference>
<dbReference type="Pfam" id="PF00126">
    <property type="entry name" value="HTH_1"/>
    <property type="match status" value="1"/>
</dbReference>
<protein>
    <submittedName>
        <fullName evidence="6">HTH-type transcriptional regulator CysB</fullName>
    </submittedName>
</protein>
<comment type="caution">
    <text evidence="6">The sequence shown here is derived from an EMBL/GenBank/DDBJ whole genome shotgun (WGS) entry which is preliminary data.</text>
</comment>
<dbReference type="PANTHER" id="PTHR30126:SF6">
    <property type="entry name" value="HTH-TYPE TRANSCRIPTIONAL REGULATOR CYSB-RELATED"/>
    <property type="match status" value="1"/>
</dbReference>
<dbReference type="RefSeq" id="WP_420903852.1">
    <property type="nucleotide sequence ID" value="NZ_BAAFGK010000002.1"/>
</dbReference>
<evidence type="ECO:0000256" key="1">
    <source>
        <dbReference type="ARBA" id="ARBA00009437"/>
    </source>
</evidence>
<dbReference type="SUPFAM" id="SSF46785">
    <property type="entry name" value="Winged helix' DNA-binding domain"/>
    <property type="match status" value="1"/>
</dbReference>
<dbReference type="SUPFAM" id="SSF53850">
    <property type="entry name" value="Periplasmic binding protein-like II"/>
    <property type="match status" value="1"/>
</dbReference>
<feature type="domain" description="HTH lysR-type" evidence="5">
    <location>
        <begin position="1"/>
        <end position="59"/>
    </location>
</feature>
<dbReference type="InterPro" id="IPR000847">
    <property type="entry name" value="LysR_HTH_N"/>
</dbReference>
<evidence type="ECO:0000259" key="5">
    <source>
        <dbReference type="PROSITE" id="PS50931"/>
    </source>
</evidence>
<keyword evidence="4" id="KW-0804">Transcription</keyword>
<dbReference type="EMBL" id="BAAFGK010000002">
    <property type="protein sequence ID" value="GAB0056136.1"/>
    <property type="molecule type" value="Genomic_DNA"/>
</dbReference>
<reference evidence="6 7" key="2">
    <citation type="submission" date="2024-09" db="EMBL/GenBank/DDBJ databases">
        <title>Draft genome sequence of Candidatus Magnetaquicoccaceae bacterium FCR-1.</title>
        <authorList>
            <person name="Shimoshige H."/>
            <person name="Shimamura S."/>
            <person name="Taoka A."/>
            <person name="Kobayashi H."/>
            <person name="Maekawa T."/>
        </authorList>
    </citation>
    <scope>NUCLEOTIDE SEQUENCE [LARGE SCALE GENOMIC DNA]</scope>
    <source>
        <strain evidence="6 7">FCR-1</strain>
    </source>
</reference>
<proteinExistence type="inferred from homology"/>
<evidence type="ECO:0000313" key="6">
    <source>
        <dbReference type="EMBL" id="GAB0056136.1"/>
    </source>
</evidence>
<dbReference type="NCBIfam" id="NF009327">
    <property type="entry name" value="PRK12684.1"/>
    <property type="match status" value="1"/>
</dbReference>
<dbReference type="InterPro" id="IPR037423">
    <property type="entry name" value="CysB_PBP2"/>
</dbReference>
<evidence type="ECO:0000256" key="2">
    <source>
        <dbReference type="ARBA" id="ARBA00023015"/>
    </source>
</evidence>
<name>A0ABQ0C5H8_9PROT</name>
<dbReference type="Gene3D" id="3.40.190.10">
    <property type="entry name" value="Periplasmic binding protein-like II"/>
    <property type="match status" value="2"/>
</dbReference>
<dbReference type="InterPro" id="IPR036390">
    <property type="entry name" value="WH_DNA-bd_sf"/>
</dbReference>
<dbReference type="PANTHER" id="PTHR30126">
    <property type="entry name" value="HTH-TYPE TRANSCRIPTIONAL REGULATOR"/>
    <property type="match status" value="1"/>
</dbReference>
<keyword evidence="7" id="KW-1185">Reference proteome</keyword>
<dbReference type="InterPro" id="IPR036388">
    <property type="entry name" value="WH-like_DNA-bd_sf"/>
</dbReference>
<dbReference type="Proteomes" id="UP001628193">
    <property type="component" value="Unassembled WGS sequence"/>
</dbReference>
<dbReference type="PROSITE" id="PS50931">
    <property type="entry name" value="HTH_LYSR"/>
    <property type="match status" value="1"/>
</dbReference>
<dbReference type="InterPro" id="IPR005119">
    <property type="entry name" value="LysR_subst-bd"/>
</dbReference>
<evidence type="ECO:0000256" key="4">
    <source>
        <dbReference type="ARBA" id="ARBA00023163"/>
    </source>
</evidence>
<organism evidence="6 7">
    <name type="scientific">Candidatus Magnetaquiglobus chichijimensis</name>
    <dbReference type="NCBI Taxonomy" id="3141448"/>
    <lineage>
        <taxon>Bacteria</taxon>
        <taxon>Pseudomonadati</taxon>
        <taxon>Pseudomonadota</taxon>
        <taxon>Magnetococcia</taxon>
        <taxon>Magnetococcales</taxon>
        <taxon>Candidatus Magnetaquicoccaceae</taxon>
        <taxon>Candidatus Magnetaquiglobus</taxon>
    </lineage>
</organism>
<keyword evidence="3" id="KW-0238">DNA-binding</keyword>
<dbReference type="Gene3D" id="1.10.10.10">
    <property type="entry name" value="Winged helix-like DNA-binding domain superfamily/Winged helix DNA-binding domain"/>
    <property type="match status" value="1"/>
</dbReference>
<evidence type="ECO:0000256" key="3">
    <source>
        <dbReference type="ARBA" id="ARBA00023125"/>
    </source>
</evidence>
<sequence length="340" mass="37225">MKFHQLRYLCEVARRGLNVTAASERLHTSQSGVSRQIQLLEEELGVEVFVRNGKRLVGVTESGQMILEISKRILHDTESLRMVGREFSTESRGSLTIATTHSQARYTLPRVLPAFAQKYPNVRLRLHQGNPTHVVEMVASGQANLGFATEAIAESKELVSIPCLEWQHVVITPVGHALTRESPLRIDMLSCYPLITYDQGFAGRRRIDGVFQEHGLTSNIVLEAIDADVIKTYVELGMGVGIVAEIAYDPMRDKGIEAIGAGELFGVHTTRVGIKKGSHPARYVIDFIELLAPRQTRATIEACLLNPSEAPGTTIAPGSAIAATPCPPRAETVPDFVVTP</sequence>
<dbReference type="Pfam" id="PF03466">
    <property type="entry name" value="LysR_substrate"/>
    <property type="match status" value="1"/>
</dbReference>
<reference evidence="6 7" key="1">
    <citation type="submission" date="2024-05" db="EMBL/GenBank/DDBJ databases">
        <authorList>
            <consortium name="Candidatus Magnetaquicoccaceae bacterium FCR-1 genome sequencing consortium"/>
            <person name="Shimoshige H."/>
            <person name="Shimamura S."/>
            <person name="Taoka A."/>
            <person name="Kobayashi H."/>
            <person name="Maekawa T."/>
        </authorList>
    </citation>
    <scope>NUCLEOTIDE SEQUENCE [LARGE SCALE GENOMIC DNA]</scope>
    <source>
        <strain evidence="6 7">FCR-1</strain>
    </source>
</reference>
<evidence type="ECO:0000313" key="7">
    <source>
        <dbReference type="Proteomes" id="UP001628193"/>
    </source>
</evidence>
<comment type="similarity">
    <text evidence="1">Belongs to the LysR transcriptional regulatory family.</text>
</comment>
<keyword evidence="2" id="KW-0805">Transcription regulation</keyword>
<accession>A0ABQ0C5H8</accession>
<dbReference type="CDD" id="cd08413">
    <property type="entry name" value="PBP2_CysB_like"/>
    <property type="match status" value="1"/>
</dbReference>